<dbReference type="Gene3D" id="3.30.300.20">
    <property type="match status" value="1"/>
</dbReference>
<comment type="similarity">
    <text evidence="3">Belongs to the KhpA RNA-binding protein family.</text>
</comment>
<dbReference type="AlphaFoldDB" id="A0A1H2QAJ2"/>
<dbReference type="PROSITE" id="PS50084">
    <property type="entry name" value="KH_TYPE_1"/>
    <property type="match status" value="1"/>
</dbReference>
<comment type="function">
    <text evidence="3">A probable RNA chaperone. Forms a complex with KhpB which binds to cellular RNA and controls its expression. Plays a role in peptidoglycan (PG) homeostasis and cell length regulation.</text>
</comment>
<evidence type="ECO:0000313" key="4">
    <source>
        <dbReference type="EMBL" id="SDW04115.1"/>
    </source>
</evidence>
<dbReference type="GO" id="GO:0008360">
    <property type="term" value="P:regulation of cell shape"/>
    <property type="evidence" value="ECO:0007669"/>
    <property type="project" value="UniProtKB-KW"/>
</dbReference>
<dbReference type="PANTHER" id="PTHR34654:SF1">
    <property type="entry name" value="RNA-BINDING PROTEIN KHPA"/>
    <property type="match status" value="1"/>
</dbReference>
<dbReference type="InterPro" id="IPR015946">
    <property type="entry name" value="KH_dom-like_a/b"/>
</dbReference>
<dbReference type="GO" id="GO:0003723">
    <property type="term" value="F:RNA binding"/>
    <property type="evidence" value="ECO:0007669"/>
    <property type="project" value="UniProtKB-UniRule"/>
</dbReference>
<dbReference type="HAMAP" id="MF_00088">
    <property type="entry name" value="KhpA"/>
    <property type="match status" value="1"/>
</dbReference>
<dbReference type="CDD" id="cd22533">
    <property type="entry name" value="KH-II_YlqC-like"/>
    <property type="match status" value="1"/>
</dbReference>
<comment type="subunit">
    <text evidence="3">Forms a complex with KhpB.</text>
</comment>
<keyword evidence="3" id="KW-0133">Cell shape</keyword>
<keyword evidence="3" id="KW-0143">Chaperone</keyword>
<comment type="subcellular location">
    <subcellularLocation>
        <location evidence="3">Cytoplasm</location>
    </subcellularLocation>
</comment>
<keyword evidence="3" id="KW-0961">Cell wall biogenesis/degradation</keyword>
<dbReference type="InterPro" id="IPR020627">
    <property type="entry name" value="KhpA"/>
</dbReference>
<gene>
    <name evidence="3" type="primary">khpA</name>
    <name evidence="4" type="ORF">SAMN05421781_0231</name>
</gene>
<name>A0A1H2QAJ2_9BACI</name>
<keyword evidence="1 3" id="KW-0963">Cytoplasm</keyword>
<dbReference type="Proteomes" id="UP000199488">
    <property type="component" value="Unassembled WGS sequence"/>
</dbReference>
<dbReference type="OrthoDB" id="9812389at2"/>
<dbReference type="PANTHER" id="PTHR34654">
    <property type="entry name" value="UPF0109 PROTEIN SCO5592"/>
    <property type="match status" value="1"/>
</dbReference>
<sequence>MKSFAYIILERIVDYPDDINMTESEENGRLLIEVRVHPEDAGKVIGRQGKTIQAVRTLLQAKASAEGKNVRLTLLNDQK</sequence>
<dbReference type="Pfam" id="PF13083">
    <property type="entry name" value="KH_KhpA-B"/>
    <property type="match status" value="1"/>
</dbReference>
<dbReference type="RefSeq" id="WP_091610281.1">
    <property type="nucleotide sequence ID" value="NZ_FNNC01000001.1"/>
</dbReference>
<keyword evidence="5" id="KW-1185">Reference proteome</keyword>
<dbReference type="InterPro" id="IPR009019">
    <property type="entry name" value="KH_sf_prok-type"/>
</dbReference>
<dbReference type="GO" id="GO:0005737">
    <property type="term" value="C:cytoplasm"/>
    <property type="evidence" value="ECO:0007669"/>
    <property type="project" value="UniProtKB-SubCell"/>
</dbReference>
<evidence type="ECO:0000256" key="3">
    <source>
        <dbReference type="HAMAP-Rule" id="MF_00088"/>
    </source>
</evidence>
<evidence type="ECO:0000256" key="1">
    <source>
        <dbReference type="ARBA" id="ARBA00022490"/>
    </source>
</evidence>
<accession>A0A1H2QAJ2</accession>
<organism evidence="4 5">
    <name type="scientific">Marinococcus luteus</name>
    <dbReference type="NCBI Taxonomy" id="1122204"/>
    <lineage>
        <taxon>Bacteria</taxon>
        <taxon>Bacillati</taxon>
        <taxon>Bacillota</taxon>
        <taxon>Bacilli</taxon>
        <taxon>Bacillales</taxon>
        <taxon>Bacillaceae</taxon>
        <taxon>Marinococcus</taxon>
    </lineage>
</organism>
<reference evidence="4 5" key="1">
    <citation type="submission" date="2016-10" db="EMBL/GenBank/DDBJ databases">
        <authorList>
            <person name="de Groot N.N."/>
        </authorList>
    </citation>
    <scope>NUCLEOTIDE SEQUENCE [LARGE SCALE GENOMIC DNA]</scope>
    <source>
        <strain evidence="4 5">DSM 23126</strain>
    </source>
</reference>
<dbReference type="SUPFAM" id="SSF54814">
    <property type="entry name" value="Prokaryotic type KH domain (KH-domain type II)"/>
    <property type="match status" value="1"/>
</dbReference>
<evidence type="ECO:0000313" key="5">
    <source>
        <dbReference type="Proteomes" id="UP000199488"/>
    </source>
</evidence>
<dbReference type="STRING" id="1122204.SAMN05421781_0231"/>
<dbReference type="GO" id="GO:0071555">
    <property type="term" value="P:cell wall organization"/>
    <property type="evidence" value="ECO:0007669"/>
    <property type="project" value="UniProtKB-KW"/>
</dbReference>
<evidence type="ECO:0000256" key="2">
    <source>
        <dbReference type="ARBA" id="ARBA00022884"/>
    </source>
</evidence>
<dbReference type="GO" id="GO:0009252">
    <property type="term" value="P:peptidoglycan biosynthetic process"/>
    <property type="evidence" value="ECO:0007669"/>
    <property type="project" value="UniProtKB-UniRule"/>
</dbReference>
<protein>
    <recommendedName>
        <fullName evidence="3">RNA-binding protein KhpA</fullName>
    </recommendedName>
    <alternativeName>
        <fullName evidence="3">KH-domain protein A</fullName>
    </alternativeName>
</protein>
<proteinExistence type="inferred from homology"/>
<dbReference type="EMBL" id="FNNC01000001">
    <property type="protein sequence ID" value="SDW04115.1"/>
    <property type="molecule type" value="Genomic_DNA"/>
</dbReference>
<keyword evidence="2 3" id="KW-0694">RNA-binding</keyword>